<dbReference type="EMBL" id="AY813732">
    <property type="protein sequence ID" value="AAW25464.1"/>
    <property type="molecule type" value="mRNA"/>
</dbReference>
<name>Q5DFE2_SCHJA</name>
<accession>Q5DFE2</accession>
<reference evidence="1" key="2">
    <citation type="journal article" date="2006" name="PLoS Pathog.">
        <title>New perspectives on host-parasite interplay by comparative transcriptomic and proteomic analyses of Schistosoma japonicum.</title>
        <authorList>
            <person name="Liu F."/>
            <person name="Lu J."/>
            <person name="Hu W."/>
            <person name="Wang S.Y."/>
            <person name="Cui S.J."/>
            <person name="Chi M."/>
            <person name="Yan Q."/>
            <person name="Wang X.R."/>
            <person name="Song H.D."/>
            <person name="Xu X.N."/>
            <person name="Wang J.J."/>
            <person name="Zhang X.L."/>
            <person name="Zhang X."/>
            <person name="Wang Z.Q."/>
            <person name="Xue C.L."/>
            <person name="Brindley P.J."/>
            <person name="McManus D.P."/>
            <person name="Yang P.Y."/>
            <person name="Feng Z."/>
            <person name="Chen Z."/>
            <person name="Han Z.G."/>
        </authorList>
    </citation>
    <scope>NUCLEOTIDE SEQUENCE</scope>
</reference>
<dbReference type="AlphaFoldDB" id="Q5DFE2"/>
<protein>
    <submittedName>
        <fullName evidence="1">SJCHGC09351 protein</fullName>
    </submittedName>
</protein>
<proteinExistence type="evidence at transcript level"/>
<organism evidence="1">
    <name type="scientific">Schistosoma japonicum</name>
    <name type="common">Blood fluke</name>
    <dbReference type="NCBI Taxonomy" id="6182"/>
    <lineage>
        <taxon>Eukaryota</taxon>
        <taxon>Metazoa</taxon>
        <taxon>Spiralia</taxon>
        <taxon>Lophotrochozoa</taxon>
        <taxon>Platyhelminthes</taxon>
        <taxon>Trematoda</taxon>
        <taxon>Digenea</taxon>
        <taxon>Strigeidida</taxon>
        <taxon>Schistosomatoidea</taxon>
        <taxon>Schistosomatidae</taxon>
        <taxon>Schistosoma</taxon>
    </lineage>
</organism>
<reference evidence="1" key="1">
    <citation type="submission" date="2004-11" db="EMBL/GenBank/DDBJ databases">
        <title>The full-length cDNA sequences of Schistosoma japonicum genes.</title>
        <authorList>
            <person name="Han Z."/>
        </authorList>
    </citation>
    <scope>NUCLEOTIDE SEQUENCE</scope>
</reference>
<sequence>MCGLQALEDIKKLAEDDSRYTALMKPLSQDKTTLQGLVLLLSNKNKSIVSLVLQILIIIRRRPGGDDVLRSLLGLSEQLNDLKKSTNSIDNEDKRLISNSAEELLSLFNCSTKQNSPKPIKANPEKAHFISRPKSVILQLRGLTSEVISK</sequence>
<evidence type="ECO:0000313" key="1">
    <source>
        <dbReference type="EMBL" id="AAW25464.1"/>
    </source>
</evidence>